<organism evidence="1 2">
    <name type="scientific">Mythimna loreyi</name>
    <dbReference type="NCBI Taxonomy" id="667449"/>
    <lineage>
        <taxon>Eukaryota</taxon>
        <taxon>Metazoa</taxon>
        <taxon>Ecdysozoa</taxon>
        <taxon>Arthropoda</taxon>
        <taxon>Hexapoda</taxon>
        <taxon>Insecta</taxon>
        <taxon>Pterygota</taxon>
        <taxon>Neoptera</taxon>
        <taxon>Endopterygota</taxon>
        <taxon>Lepidoptera</taxon>
        <taxon>Glossata</taxon>
        <taxon>Ditrysia</taxon>
        <taxon>Noctuoidea</taxon>
        <taxon>Noctuidae</taxon>
        <taxon>Noctuinae</taxon>
        <taxon>Hadenini</taxon>
        <taxon>Mythimna</taxon>
    </lineage>
</organism>
<proteinExistence type="predicted"/>
<reference evidence="1" key="1">
    <citation type="submission" date="2023-03" db="EMBL/GenBank/DDBJ databases">
        <title>Chromosome-level genomes of two armyworms, Mythimna separata and Mythimna loreyi, provide insights into the biosynthesis and reception of sex pheromones.</title>
        <authorList>
            <person name="Zhao H."/>
        </authorList>
    </citation>
    <scope>NUCLEOTIDE SEQUENCE</scope>
    <source>
        <strain evidence="1">BeijingLab</strain>
    </source>
</reference>
<dbReference type="Proteomes" id="UP001231649">
    <property type="component" value="Chromosome 23"/>
</dbReference>
<evidence type="ECO:0000313" key="2">
    <source>
        <dbReference type="Proteomes" id="UP001231649"/>
    </source>
</evidence>
<gene>
    <name evidence="1" type="ORF">PYW08_009166</name>
</gene>
<comment type="caution">
    <text evidence="1">The sequence shown here is derived from an EMBL/GenBank/DDBJ whole genome shotgun (WGS) entry which is preliminary data.</text>
</comment>
<accession>A0ACC2Q8P2</accession>
<evidence type="ECO:0000313" key="1">
    <source>
        <dbReference type="EMBL" id="KAJ8710651.1"/>
    </source>
</evidence>
<dbReference type="EMBL" id="CM056799">
    <property type="protein sequence ID" value="KAJ8710651.1"/>
    <property type="molecule type" value="Genomic_DNA"/>
</dbReference>
<keyword evidence="2" id="KW-1185">Reference proteome</keyword>
<protein>
    <submittedName>
        <fullName evidence="1">Uncharacterized protein</fullName>
    </submittedName>
</protein>
<name>A0ACC2Q8P2_9NEOP</name>
<sequence>MSSKGQHSIQIQPLSQDIVFTAGSQNIEVTDVAENKCFQSVDADIEHHISQHTTPRRLADEEKWTSWKPKSLHSKKHPALCAEKMKRPFERVADSKLEVCKKRF</sequence>